<name>Q656E3_ORYSJ</name>
<evidence type="ECO:0000313" key="1">
    <source>
        <dbReference type="EMBL" id="BAD45326.1"/>
    </source>
</evidence>
<dbReference type="AlphaFoldDB" id="Q656E3"/>
<dbReference type="Proteomes" id="UP000817658">
    <property type="component" value="Chromosome 1"/>
</dbReference>
<dbReference type="EMBL" id="AP003567">
    <property type="protein sequence ID" value="BAD45326.1"/>
    <property type="molecule type" value="Genomic_DNA"/>
</dbReference>
<sequence>MQTPSASPVDSTVVTTKWQWIWCSSDDDDDLSNTTILCPHTSGSRRLSTRMCADPPAMMMGGADLAASPPHTNLATSSPPSLADPLATVVWEGNQLARGHGRKRSKCRERMDEAGGVRWCRRRWHGGSVAERAMRKIERSSRSIQS</sequence>
<gene>
    <name evidence="1" type="primary">OSJNBb0022N24.17</name>
</gene>
<protein>
    <submittedName>
        <fullName evidence="1">Uncharacterized protein</fullName>
    </submittedName>
</protein>
<organism evidence="1">
    <name type="scientific">Oryza sativa subsp. japonica</name>
    <name type="common">Rice</name>
    <dbReference type="NCBI Taxonomy" id="39947"/>
    <lineage>
        <taxon>Eukaryota</taxon>
        <taxon>Viridiplantae</taxon>
        <taxon>Streptophyta</taxon>
        <taxon>Embryophyta</taxon>
        <taxon>Tracheophyta</taxon>
        <taxon>Spermatophyta</taxon>
        <taxon>Magnoliopsida</taxon>
        <taxon>Liliopsida</taxon>
        <taxon>Poales</taxon>
        <taxon>Poaceae</taxon>
        <taxon>BOP clade</taxon>
        <taxon>Oryzoideae</taxon>
        <taxon>Oryzeae</taxon>
        <taxon>Oryzinae</taxon>
        <taxon>Oryza</taxon>
        <taxon>Oryza sativa</taxon>
    </lineage>
</organism>
<proteinExistence type="predicted"/>
<reference evidence="1" key="1">
    <citation type="journal article" date="2002" name="Nature">
        <title>The genome sequence and structure of rice chromosome 1.</title>
        <authorList>
            <person name="Sasaki T."/>
            <person name="Matsumoto T."/>
            <person name="Yamamoto K."/>
            <person name="Sakata K."/>
            <person name="Baba T."/>
            <person name="Katayose Y."/>
            <person name="Wu J."/>
            <person name="Niimura Y."/>
            <person name="Cheng Z."/>
            <person name="Nagamura Y."/>
            <person name="Antonio B.A."/>
            <person name="Kanamori H."/>
            <person name="Hosokawa S."/>
            <person name="Masukawa M."/>
            <person name="Arikawa K."/>
            <person name="Chiden Y."/>
            <person name="Hayashi M."/>
            <person name="Okamoto M."/>
            <person name="Ando T."/>
            <person name="Aoki H."/>
            <person name="Arita K."/>
            <person name="Hamada M."/>
            <person name="Harada C."/>
            <person name="Hijishita S."/>
            <person name="Honda M."/>
            <person name="Ichikawa Y."/>
            <person name="Idonuma A."/>
            <person name="Iijima M."/>
            <person name="Ikeda M."/>
            <person name="Ikeno M."/>
            <person name="Itoh S."/>
            <person name="Itoh T."/>
            <person name="Itoh Y."/>
            <person name="Itoh Y."/>
            <person name="Iwabuchi A."/>
            <person name="Kamiya K."/>
            <person name="Karasawa W."/>
            <person name="Katagiri S."/>
            <person name="Kikuta A."/>
            <person name="Kobayashi N."/>
            <person name="Kono I."/>
            <person name="Machita K."/>
            <person name="Maehara T."/>
            <person name="Mizuno H."/>
            <person name="Mizubayashi T."/>
            <person name="Mukai Y."/>
            <person name="Nagasaki H."/>
            <person name="Nakashima M."/>
            <person name="Nakama Y."/>
            <person name="Nakamichi Y."/>
            <person name="Nakamura M."/>
            <person name="Namiki N."/>
            <person name="Negishi M."/>
            <person name="Ohta I."/>
            <person name="Ono N."/>
            <person name="Saji S."/>
            <person name="Sakai K."/>
            <person name="Shibata M."/>
            <person name="Shimokawa T."/>
            <person name="Shomura A."/>
            <person name="Song J."/>
            <person name="Takazaki Y."/>
            <person name="Terasawa K."/>
            <person name="Tsuji K."/>
            <person name="Waki K."/>
            <person name="Yamagata H."/>
            <person name="Yamane H."/>
            <person name="Yoshiki S."/>
            <person name="Yoshihara R."/>
            <person name="Yukawa K."/>
            <person name="Zhong H."/>
            <person name="Iwama H."/>
            <person name="Endo T."/>
            <person name="Ito H."/>
            <person name="Hahn J.H."/>
            <person name="Kim H.I."/>
            <person name="Eun M.Y."/>
            <person name="Yano M."/>
            <person name="Jiang J."/>
            <person name="Gojobori T."/>
        </authorList>
    </citation>
    <scope>NUCLEOTIDE SEQUENCE [LARGE SCALE GENOMIC DNA]</scope>
</reference>
<accession>Q656E3</accession>